<name>U7TQ27_FUSNU</name>
<organism evidence="1">
    <name type="scientific">Fusobacterium nucleatum CTI-6</name>
    <dbReference type="NCBI Taxonomy" id="1316587"/>
    <lineage>
        <taxon>Bacteria</taxon>
        <taxon>Fusobacteriati</taxon>
        <taxon>Fusobacteriota</taxon>
        <taxon>Fusobacteriia</taxon>
        <taxon>Fusobacteriales</taxon>
        <taxon>Fusobacteriaceae</taxon>
        <taxon>Fusobacterium</taxon>
    </lineage>
</organism>
<comment type="caution">
    <text evidence="1">The sequence shown here is derived from an EMBL/GenBank/DDBJ whole genome shotgun (WGS) entry which is preliminary data.</text>
</comment>
<dbReference type="AlphaFoldDB" id="U7TQ27"/>
<proteinExistence type="predicted"/>
<accession>U7TQ27</accession>
<dbReference type="PATRIC" id="fig|1316587.3.peg.1912"/>
<protein>
    <submittedName>
        <fullName evidence="1">Uncharacterized protein</fullName>
    </submittedName>
</protein>
<gene>
    <name evidence="1" type="ORF">HMPREF1767_01923</name>
</gene>
<dbReference type="EMBL" id="AXNV01000021">
    <property type="protein sequence ID" value="ERT46465.1"/>
    <property type="molecule type" value="Genomic_DNA"/>
</dbReference>
<evidence type="ECO:0000313" key="1">
    <source>
        <dbReference type="EMBL" id="ERT46465.1"/>
    </source>
</evidence>
<sequence>MDTISLNIGIEPINNTILNLDILVKGVNSIQSPLGNTYCDFIKLNSNYEFNLKVSYPRFYKGINAFLVTNPTLCLEVNKYLVNSLGQVLSYQGYKISYISLIRVDIPFTYYMPDDLTFEKYFNVFKIMAHIYHNTRANTITADVKGIIDMISTNIETVTFTSTRGSGGNKEITIYNQYLNIQRKTSSPVDFENYTNLYPDLKKRIRIEVCKRINRKSFSPLEFSNFNILGNYGDQCRKFLLDNLLNLEQLSFISHLYFQDLDLSFKNYIQTYGRINYSHWLHLNKELLIDYSIIRQVLQNNIPNPKTLESAITVVRKELLSIDSNIIVSNTISIIQDIRKIIKDYKFIPDEAQVLEFFHLF</sequence>
<reference evidence="1" key="1">
    <citation type="submission" date="2013-10" db="EMBL/GenBank/DDBJ databases">
        <title>The Genome Sequence of Fusobacterium nucleatum CTI-6.</title>
        <authorList>
            <consortium name="The Broad Institute Genomics Platform"/>
            <person name="Earl A."/>
            <person name="Ward D."/>
            <person name="Feldgarden M."/>
            <person name="Gevers D."/>
            <person name="Kostic A."/>
            <person name="Garrett W."/>
            <person name="Young S.K."/>
            <person name="Zeng Q."/>
            <person name="Gargeya S."/>
            <person name="Fitzgerald M."/>
            <person name="Abouelleil A."/>
            <person name="Alvarado L."/>
            <person name="Berlin A.M."/>
            <person name="Chapman S.B."/>
            <person name="Gainer-Dewar J."/>
            <person name="Goldberg J."/>
            <person name="Gnerre S."/>
            <person name="Griggs A."/>
            <person name="Gujja S."/>
            <person name="Hansen M."/>
            <person name="Howarth C."/>
            <person name="Imamovic A."/>
            <person name="Ireland A."/>
            <person name="Larimer J."/>
            <person name="McCowan C."/>
            <person name="Murphy C."/>
            <person name="Pearson M."/>
            <person name="Poon T.W."/>
            <person name="Priest M."/>
            <person name="Roberts A."/>
            <person name="Saif S."/>
            <person name="Shea T."/>
            <person name="Sykes S."/>
            <person name="Wortman J."/>
            <person name="Nusbaum C."/>
            <person name="Birren B."/>
        </authorList>
    </citation>
    <scope>NUCLEOTIDE SEQUENCE [LARGE SCALE GENOMIC DNA]</scope>
    <source>
        <strain evidence="1">CTI-6</strain>
    </source>
</reference>